<dbReference type="Pfam" id="PF00072">
    <property type="entry name" value="Response_reg"/>
    <property type="match status" value="1"/>
</dbReference>
<organism evidence="5 6">
    <name type="scientific">Azospira oryzae</name>
    <dbReference type="NCBI Taxonomy" id="146939"/>
    <lineage>
        <taxon>Bacteria</taxon>
        <taxon>Pseudomonadati</taxon>
        <taxon>Pseudomonadota</taxon>
        <taxon>Betaproteobacteria</taxon>
        <taxon>Rhodocyclales</taxon>
        <taxon>Rhodocyclaceae</taxon>
        <taxon>Azospira</taxon>
    </lineage>
</organism>
<dbReference type="EMBL" id="SHKM01000001">
    <property type="protein sequence ID" value="RZT89298.1"/>
    <property type="molecule type" value="Genomic_DNA"/>
</dbReference>
<dbReference type="SUPFAM" id="SSF52172">
    <property type="entry name" value="CheY-like"/>
    <property type="match status" value="1"/>
</dbReference>
<dbReference type="PANTHER" id="PTHR45228">
    <property type="entry name" value="CYCLIC DI-GMP PHOSPHODIESTERASE TM_0186-RELATED"/>
    <property type="match status" value="1"/>
</dbReference>
<dbReference type="RefSeq" id="WP_130458105.1">
    <property type="nucleotide sequence ID" value="NZ_SHKM01000001.1"/>
</dbReference>
<dbReference type="Pfam" id="PF13487">
    <property type="entry name" value="HD_5"/>
    <property type="match status" value="1"/>
</dbReference>
<dbReference type="InterPro" id="IPR003607">
    <property type="entry name" value="HD/PDEase_dom"/>
</dbReference>
<dbReference type="Gene3D" id="3.40.50.2300">
    <property type="match status" value="1"/>
</dbReference>
<sequence length="437" mass="48655">MSDGNLPVPPATILCVDDEANILAALRRLFRPAGYKVLLGNSGAEGLQLLEAENGEVDVVISDMRMPEMDGARFLAQVRARWPKAARILLTGYADIESTVAAINQGEIYRYIAKPWNDSEVMLTVKDVLERKALEREKARLEELTRRQNEELKSLNASLEEKVQARTQELALANEKLKTSFMTSIRVFANLIELREGRMAGHSRRVADLSRKTAKQMNLSPRDSQDVFLAGLLHDIGKIGLPDHLLAKNELQMTPEERGLWRKHPLKGEQALMALEDLRGAARLIRSHHERVDGQGYPAGEMEGAIPLGARILAVANDYDGLIQGTLNGKKLNEQAALEFIDKSRGRRYDPAVVDAFLVVCGGIKEPPPVGLPLLPAELEPGMVLARDFLSRDGILLLAADYVLDENLIRQIREYEKSEFGGRITLHIHPPKIVDHE</sequence>
<dbReference type="PANTHER" id="PTHR45228:SF8">
    <property type="entry name" value="TWO-COMPONENT RESPONSE REGULATOR-RELATED"/>
    <property type="match status" value="1"/>
</dbReference>
<dbReference type="SMART" id="SM00448">
    <property type="entry name" value="REC"/>
    <property type="match status" value="1"/>
</dbReference>
<evidence type="ECO:0000259" key="3">
    <source>
        <dbReference type="PROSITE" id="PS50110"/>
    </source>
</evidence>
<proteinExistence type="predicted"/>
<keyword evidence="2" id="KW-0175">Coiled coil</keyword>
<feature type="modified residue" description="4-aspartylphosphate" evidence="1">
    <location>
        <position position="63"/>
    </location>
</feature>
<feature type="domain" description="HD-GYP" evidence="4">
    <location>
        <begin position="177"/>
        <end position="373"/>
    </location>
</feature>
<dbReference type="SUPFAM" id="SSF109604">
    <property type="entry name" value="HD-domain/PDEase-like"/>
    <property type="match status" value="1"/>
</dbReference>
<dbReference type="PROSITE" id="PS51832">
    <property type="entry name" value="HD_GYP"/>
    <property type="match status" value="1"/>
</dbReference>
<protein>
    <submittedName>
        <fullName evidence="5">Response regulator RpfG family c-di-GMP phosphodiesterase</fullName>
    </submittedName>
</protein>
<feature type="domain" description="Response regulatory" evidence="3">
    <location>
        <begin position="12"/>
        <end position="129"/>
    </location>
</feature>
<dbReference type="InterPro" id="IPR001789">
    <property type="entry name" value="Sig_transdc_resp-reg_receiver"/>
</dbReference>
<dbReference type="Proteomes" id="UP000292136">
    <property type="component" value="Unassembled WGS sequence"/>
</dbReference>
<dbReference type="PROSITE" id="PS50110">
    <property type="entry name" value="RESPONSE_REGULATORY"/>
    <property type="match status" value="1"/>
</dbReference>
<dbReference type="CDD" id="cd17569">
    <property type="entry name" value="REC_HupR-like"/>
    <property type="match status" value="1"/>
</dbReference>
<dbReference type="InterPro" id="IPR037522">
    <property type="entry name" value="HD_GYP_dom"/>
</dbReference>
<dbReference type="Gene3D" id="1.10.3210.10">
    <property type="entry name" value="Hypothetical protein af1432"/>
    <property type="match status" value="1"/>
</dbReference>
<evidence type="ECO:0000313" key="5">
    <source>
        <dbReference type="EMBL" id="RZT89298.1"/>
    </source>
</evidence>
<accession>A0ABY0IP06</accession>
<evidence type="ECO:0000313" key="6">
    <source>
        <dbReference type="Proteomes" id="UP000292136"/>
    </source>
</evidence>
<keyword evidence="6" id="KW-1185">Reference proteome</keyword>
<dbReference type="SMART" id="SM00471">
    <property type="entry name" value="HDc"/>
    <property type="match status" value="1"/>
</dbReference>
<dbReference type="InterPro" id="IPR011006">
    <property type="entry name" value="CheY-like_superfamily"/>
</dbReference>
<evidence type="ECO:0000259" key="4">
    <source>
        <dbReference type="PROSITE" id="PS51832"/>
    </source>
</evidence>
<dbReference type="InterPro" id="IPR052020">
    <property type="entry name" value="Cyclic_di-GMP/3'3'-cGAMP_PDE"/>
</dbReference>
<evidence type="ECO:0000256" key="1">
    <source>
        <dbReference type="PROSITE-ProRule" id="PRU00169"/>
    </source>
</evidence>
<reference evidence="5 6" key="1">
    <citation type="submission" date="2019-02" db="EMBL/GenBank/DDBJ databases">
        <title>Genomic Encyclopedia of Type Strains, Phase IV (KMG-IV): sequencing the most valuable type-strain genomes for metagenomic binning, comparative biology and taxonomic classification.</title>
        <authorList>
            <person name="Goeker M."/>
        </authorList>
    </citation>
    <scope>NUCLEOTIDE SEQUENCE [LARGE SCALE GENOMIC DNA]</scope>
    <source>
        <strain evidence="5 6">DSM 21223</strain>
    </source>
</reference>
<feature type="coiled-coil region" evidence="2">
    <location>
        <begin position="131"/>
        <end position="176"/>
    </location>
</feature>
<keyword evidence="1" id="KW-0597">Phosphoprotein</keyword>
<gene>
    <name evidence="5" type="ORF">EV678_0079</name>
</gene>
<name>A0ABY0IP06_9RHOO</name>
<comment type="caution">
    <text evidence="5">The sequence shown here is derived from an EMBL/GenBank/DDBJ whole genome shotgun (WGS) entry which is preliminary data.</text>
</comment>
<evidence type="ECO:0000256" key="2">
    <source>
        <dbReference type="SAM" id="Coils"/>
    </source>
</evidence>
<dbReference type="CDD" id="cd00077">
    <property type="entry name" value="HDc"/>
    <property type="match status" value="1"/>
</dbReference>